<gene>
    <name evidence="3" type="ORF">HLH17_06610</name>
</gene>
<feature type="chain" id="PRO_5030563604" description="Lipoprotein" evidence="2">
    <location>
        <begin position="21"/>
        <end position="176"/>
    </location>
</feature>
<evidence type="ECO:0000256" key="2">
    <source>
        <dbReference type="SAM" id="SignalP"/>
    </source>
</evidence>
<sequence>MYKVLLILASTFIFSGCAKKAEDPAVQFDEYNSSETEISSTTPAPNYPEQHLPNTGDTDNPDLNGIAPLEIRTSSGANYWIKIDEAHTNQHVASYFIRSGETLNVQMPLGNYTIKYATGQKWYGQEYLFGDDTKYSKADDVFKFESNGYETNGYTIELIMQENGNLQTENIDKGQF</sequence>
<proteinExistence type="predicted"/>
<dbReference type="PROSITE" id="PS51257">
    <property type="entry name" value="PROKAR_LIPOPROTEIN"/>
    <property type="match status" value="1"/>
</dbReference>
<dbReference type="AlphaFoldDB" id="A0A7Y2REL2"/>
<evidence type="ECO:0000256" key="1">
    <source>
        <dbReference type="SAM" id="MobiDB-lite"/>
    </source>
</evidence>
<name>A0A7Y2REL2_9GAMM</name>
<feature type="region of interest" description="Disordered" evidence="1">
    <location>
        <begin position="31"/>
        <end position="64"/>
    </location>
</feature>
<dbReference type="EMBL" id="JABERL010000018">
    <property type="protein sequence ID" value="NNH77350.1"/>
    <property type="molecule type" value="Genomic_DNA"/>
</dbReference>
<evidence type="ECO:0000313" key="3">
    <source>
        <dbReference type="EMBL" id="NNH77350.1"/>
    </source>
</evidence>
<feature type="compositionally biased region" description="Polar residues" evidence="1">
    <location>
        <begin position="31"/>
        <end position="44"/>
    </location>
</feature>
<dbReference type="RefSeq" id="WP_171540197.1">
    <property type="nucleotide sequence ID" value="NZ_JABERL010000018.1"/>
</dbReference>
<keyword evidence="2" id="KW-0732">Signal</keyword>
<dbReference type="Proteomes" id="UP000569202">
    <property type="component" value="Unassembled WGS sequence"/>
</dbReference>
<protein>
    <recommendedName>
        <fullName evidence="5">Lipoprotein</fullName>
    </recommendedName>
</protein>
<accession>A0A7Y2REL2</accession>
<comment type="caution">
    <text evidence="3">The sequence shown here is derived from an EMBL/GenBank/DDBJ whole genome shotgun (WGS) entry which is preliminary data.</text>
</comment>
<feature type="signal peptide" evidence="2">
    <location>
        <begin position="1"/>
        <end position="20"/>
    </location>
</feature>
<evidence type="ECO:0008006" key="5">
    <source>
        <dbReference type="Google" id="ProtNLM"/>
    </source>
</evidence>
<evidence type="ECO:0000313" key="4">
    <source>
        <dbReference type="Proteomes" id="UP000569202"/>
    </source>
</evidence>
<organism evidence="3 4">
    <name type="scientific">Acinetobacter terrae</name>
    <dbReference type="NCBI Taxonomy" id="2731247"/>
    <lineage>
        <taxon>Bacteria</taxon>
        <taxon>Pseudomonadati</taxon>
        <taxon>Pseudomonadota</taxon>
        <taxon>Gammaproteobacteria</taxon>
        <taxon>Moraxellales</taxon>
        <taxon>Moraxellaceae</taxon>
        <taxon>Acinetobacter</taxon>
        <taxon>Acinetobacter Taxon 24</taxon>
    </lineage>
</organism>
<reference evidence="3 4" key="1">
    <citation type="submission" date="2020-04" db="EMBL/GenBank/DDBJ databases">
        <title>Acinetobacter Taxon 24.</title>
        <authorList>
            <person name="Nemec A."/>
            <person name="Radolfova-Krizova L."/>
            <person name="Higgins P.G."/>
            <person name="Spanelova P."/>
        </authorList>
    </citation>
    <scope>NUCLEOTIDE SEQUENCE [LARGE SCALE GENOMIC DNA]</scope>
    <source>
        <strain evidence="3 4">ANC 5380</strain>
    </source>
</reference>